<evidence type="ECO:0000256" key="1">
    <source>
        <dbReference type="SAM" id="Coils"/>
    </source>
</evidence>
<comment type="caution">
    <text evidence="2">The sequence shown here is derived from an EMBL/GenBank/DDBJ whole genome shotgun (WGS) entry which is preliminary data.</text>
</comment>
<name>A0AAV6SK09_SOLSE</name>
<evidence type="ECO:0000313" key="2">
    <source>
        <dbReference type="EMBL" id="KAG7517402.1"/>
    </source>
</evidence>
<gene>
    <name evidence="2" type="ORF">JOB18_006740</name>
</gene>
<feature type="coiled-coil region" evidence="1">
    <location>
        <begin position="295"/>
        <end position="363"/>
    </location>
</feature>
<dbReference type="AlphaFoldDB" id="A0AAV6SK09"/>
<dbReference type="EMBL" id="JAGKHQ010000004">
    <property type="protein sequence ID" value="KAG7517402.1"/>
    <property type="molecule type" value="Genomic_DNA"/>
</dbReference>
<sequence>MSDKLTAKRKTQQTPIMLMNEHQEQNLTADLDDIQRDTTDDFHMESVQQELVSVKVLQQHCSIEYEAEGLTLRQKTEGPQFRLDEEPEAFKDTGAQKSLIMNDMKPEQRAFCQEVMEELEVERESNMSLREELMKVRASHQEMNHMYEADLNTLRWHINVLQQELKKEKKSHEDSVSKHQLLLQNLRTEQDTFCQRITHEIKLDVENTAEEKMLLLRAMENLKSQLDGQLSLKPNISTEFKVEREDSQLHRDKEPWEENVLLKHGPESEEPDVETVRVESPEKNRFQICEELLPNIILKQELESEESDIETVEVQSSEESQFLIRELELNEQKMKLTEENQKNQILTNELETLRQAVTNASVDMSTMKNPAALKIRELEDIIGAEHEKREAAEATLTRQVKLAVKLIFALTGAHNNLEEFRSQWERERYEYKIIHLCPTSSARIPLLMRIALRSSTFHQVAVVRPHLTQTSLTRTHVLEEVKIQTPLLKRVEQALFKEEEINEYIYTCIHVLIVGLDPRCLVVPRHPPESNPGPGPYL</sequence>
<organism evidence="2 3">
    <name type="scientific">Solea senegalensis</name>
    <name type="common">Senegalese sole</name>
    <dbReference type="NCBI Taxonomy" id="28829"/>
    <lineage>
        <taxon>Eukaryota</taxon>
        <taxon>Metazoa</taxon>
        <taxon>Chordata</taxon>
        <taxon>Craniata</taxon>
        <taxon>Vertebrata</taxon>
        <taxon>Euteleostomi</taxon>
        <taxon>Actinopterygii</taxon>
        <taxon>Neopterygii</taxon>
        <taxon>Teleostei</taxon>
        <taxon>Neoteleostei</taxon>
        <taxon>Acanthomorphata</taxon>
        <taxon>Carangaria</taxon>
        <taxon>Pleuronectiformes</taxon>
        <taxon>Pleuronectoidei</taxon>
        <taxon>Soleidae</taxon>
        <taxon>Solea</taxon>
    </lineage>
</organism>
<proteinExistence type="predicted"/>
<reference evidence="2 3" key="1">
    <citation type="journal article" date="2021" name="Sci. Rep.">
        <title>Chromosome anchoring in Senegalese sole (Solea senegalensis) reveals sex-associated markers and genome rearrangements in flatfish.</title>
        <authorList>
            <person name="Guerrero-Cozar I."/>
            <person name="Gomez-Garrido J."/>
            <person name="Berbel C."/>
            <person name="Martinez-Blanch J.F."/>
            <person name="Alioto T."/>
            <person name="Claros M.G."/>
            <person name="Gagnaire P.A."/>
            <person name="Manchado M."/>
        </authorList>
    </citation>
    <scope>NUCLEOTIDE SEQUENCE [LARGE SCALE GENOMIC DNA]</scope>
    <source>
        <strain evidence="2">Sse05_10M</strain>
    </source>
</reference>
<protein>
    <submittedName>
        <fullName evidence="2">Uncharacterized protein</fullName>
    </submittedName>
</protein>
<keyword evidence="1" id="KW-0175">Coiled coil</keyword>
<keyword evidence="3" id="KW-1185">Reference proteome</keyword>
<evidence type="ECO:0000313" key="3">
    <source>
        <dbReference type="Proteomes" id="UP000693946"/>
    </source>
</evidence>
<accession>A0AAV6SK09</accession>
<dbReference type="Proteomes" id="UP000693946">
    <property type="component" value="Linkage Group LG12"/>
</dbReference>